<evidence type="ECO:0000256" key="2">
    <source>
        <dbReference type="SAM" id="Phobius"/>
    </source>
</evidence>
<evidence type="ECO:0000256" key="1">
    <source>
        <dbReference type="SAM" id="MobiDB-lite"/>
    </source>
</evidence>
<keyword evidence="4" id="KW-0808">Transferase</keyword>
<comment type="caution">
    <text evidence="4">The sequence shown here is derived from an EMBL/GenBank/DDBJ whole genome shotgun (WGS) entry which is preliminary data.</text>
</comment>
<keyword evidence="2" id="KW-0472">Membrane</keyword>
<dbReference type="AlphaFoldDB" id="A0A8J7TNT7"/>
<keyword evidence="4" id="KW-0012">Acyltransferase</keyword>
<feature type="transmembrane region" description="Helical" evidence="2">
    <location>
        <begin position="187"/>
        <end position="203"/>
    </location>
</feature>
<evidence type="ECO:0000313" key="5">
    <source>
        <dbReference type="Proteomes" id="UP000664277"/>
    </source>
</evidence>
<dbReference type="EMBL" id="JAFLCK010000032">
    <property type="protein sequence ID" value="MBN8662165.1"/>
    <property type="molecule type" value="Genomic_DNA"/>
</dbReference>
<feature type="transmembrane region" description="Helical" evidence="2">
    <location>
        <begin position="315"/>
        <end position="334"/>
    </location>
</feature>
<accession>A0A8J7TNT7</accession>
<dbReference type="InterPro" id="IPR050879">
    <property type="entry name" value="Acyltransferase_3"/>
</dbReference>
<proteinExistence type="predicted"/>
<keyword evidence="2" id="KW-0812">Transmembrane</keyword>
<dbReference type="Proteomes" id="UP000664277">
    <property type="component" value="Unassembled WGS sequence"/>
</dbReference>
<evidence type="ECO:0000313" key="4">
    <source>
        <dbReference type="EMBL" id="MBN8662165.1"/>
    </source>
</evidence>
<keyword evidence="2" id="KW-1133">Transmembrane helix</keyword>
<feature type="transmembrane region" description="Helical" evidence="2">
    <location>
        <begin position="346"/>
        <end position="365"/>
    </location>
</feature>
<feature type="transmembrane region" description="Helical" evidence="2">
    <location>
        <begin position="276"/>
        <end position="295"/>
    </location>
</feature>
<dbReference type="GO" id="GO:0016747">
    <property type="term" value="F:acyltransferase activity, transferring groups other than amino-acyl groups"/>
    <property type="evidence" value="ECO:0007669"/>
    <property type="project" value="InterPro"/>
</dbReference>
<organism evidence="4 5">
    <name type="scientific">Candidatus Obscuribacter phosphatis</name>
    <dbReference type="NCBI Taxonomy" id="1906157"/>
    <lineage>
        <taxon>Bacteria</taxon>
        <taxon>Bacillati</taxon>
        <taxon>Candidatus Melainabacteria</taxon>
        <taxon>Candidatus Obscuribacterales</taxon>
        <taxon>Candidatus Obscuribacteraceae</taxon>
        <taxon>Candidatus Obscuribacter</taxon>
    </lineage>
</organism>
<feature type="transmembrane region" description="Helical" evidence="2">
    <location>
        <begin position="215"/>
        <end position="232"/>
    </location>
</feature>
<gene>
    <name evidence="4" type="ORF">J0M35_17485</name>
</gene>
<feature type="transmembrane region" description="Helical" evidence="2">
    <location>
        <begin position="134"/>
        <end position="167"/>
    </location>
</feature>
<dbReference type="PANTHER" id="PTHR23028:SF53">
    <property type="entry name" value="ACYL_TRANSF_3 DOMAIN-CONTAINING PROTEIN"/>
    <property type="match status" value="1"/>
</dbReference>
<dbReference type="GO" id="GO:0016020">
    <property type="term" value="C:membrane"/>
    <property type="evidence" value="ECO:0007669"/>
    <property type="project" value="TreeGrafter"/>
</dbReference>
<dbReference type="Pfam" id="PF01757">
    <property type="entry name" value="Acyl_transf_3"/>
    <property type="match status" value="1"/>
</dbReference>
<sequence>MLAAQGDRQTLMADEAASGPASGAASRASASALLDKPIDSRVSLNSGTKESEKKILFLDGLRALAILPVLGFHQVSNCLHSFFGSSGWVGVETFFVISGFLITKLCLSELGKTGTLNLKYFWARRILRIAPALLVFLVVACAFGAGLPYALVAAFSCFDILLVTHFIPVNLDAMPLVHTWTLGIEEKFYLILPLVLLAWRSRLTGLDQNREARNLFILFVAAFLTMVAYRSIHYLCYATSVRLFAGFDTHLDGLLLGAASAVLLHYKEAFPRFTKLSVHWLVVVLLFAGFVYSTLKIGHPERIFSRNPNGILNWWMLKLPLHSLVTTALLLSLFKCANQNSPVHWLLSNSLVAFLGRLSYSLYLWHCLATDQIYEVLIKCQPHLTDHVDLVKYSLCLGLASFSYFLIEKPFLKLKDRFKA</sequence>
<protein>
    <submittedName>
        <fullName evidence="4">Acyltransferase</fullName>
    </submittedName>
</protein>
<dbReference type="InterPro" id="IPR002656">
    <property type="entry name" value="Acyl_transf_3_dom"/>
</dbReference>
<evidence type="ECO:0000259" key="3">
    <source>
        <dbReference type="Pfam" id="PF01757"/>
    </source>
</evidence>
<dbReference type="PANTHER" id="PTHR23028">
    <property type="entry name" value="ACETYLTRANSFERASE"/>
    <property type="match status" value="1"/>
</dbReference>
<feature type="region of interest" description="Disordered" evidence="1">
    <location>
        <begin position="1"/>
        <end position="23"/>
    </location>
</feature>
<reference evidence="4" key="1">
    <citation type="submission" date="2021-02" db="EMBL/GenBank/DDBJ databases">
        <title>Genome-Resolved Metagenomics of a Microbial Community Performing Photosynthetic Biological Nutrient Removal.</title>
        <authorList>
            <person name="Mcdaniel E.A."/>
        </authorList>
    </citation>
    <scope>NUCLEOTIDE SEQUENCE</scope>
    <source>
        <strain evidence="4">UWPOB_OBS1</strain>
    </source>
</reference>
<dbReference type="GO" id="GO:0009103">
    <property type="term" value="P:lipopolysaccharide biosynthetic process"/>
    <property type="evidence" value="ECO:0007669"/>
    <property type="project" value="TreeGrafter"/>
</dbReference>
<name>A0A8J7TNT7_9BACT</name>
<feature type="domain" description="Acyltransferase 3" evidence="3">
    <location>
        <begin position="56"/>
        <end position="368"/>
    </location>
</feature>